<dbReference type="Gene3D" id="3.30.565.10">
    <property type="entry name" value="Histidine kinase-like ATPase, C-terminal domain"/>
    <property type="match status" value="1"/>
</dbReference>
<dbReference type="InterPro" id="IPR036890">
    <property type="entry name" value="HATPase_C_sf"/>
</dbReference>
<proteinExistence type="predicted"/>
<reference evidence="1 2" key="1">
    <citation type="submission" date="2015-09" db="EMBL/GenBank/DDBJ databases">
        <title>Whole genome shotgun sequence assembly of Aphanizomenon flos-aquae UKL13.</title>
        <authorList>
            <person name="Driscoll C."/>
        </authorList>
    </citation>
    <scope>NUCLEOTIDE SEQUENCE [LARGE SCALE GENOMIC DNA]</scope>
    <source>
        <strain evidence="1">MDT13</strain>
    </source>
</reference>
<sequence length="301" mass="34382">MSTKNQPPVLYVDTIEDYPRHVETLLKDWYDILQLPQNCRELIIDFHYCRFLGHIGVTFLGGIVRLFEYRGANVKFLWNTLIEKIRVNLAQNGFLCDFGYNQKPWDGNSVPYRRDIKHDPIAIADYLGYKWLGKGWVNISPGLQDAIAGKVVEIYFNAFEHSQSSIGVFSCGQHYPESGTLQLTVVDFRIGIPNSVRTLPENAAMTSIEALKWAFEPGNSTKQQGIRQGEGLHILQEFVRKNHGTLMIFSNDSYVNIGDNGVRYENICTNFLGTLVNIAFRCDEKYYCLASEVPKLKKLKL</sequence>
<dbReference type="PATRIC" id="fig|1710894.3.peg.3327"/>
<organism evidence="1 2">
    <name type="scientific">Aphanizomenon flos-aquae LD13</name>
    <dbReference type="NCBI Taxonomy" id="1710894"/>
    <lineage>
        <taxon>Bacteria</taxon>
        <taxon>Bacillati</taxon>
        <taxon>Cyanobacteriota</taxon>
        <taxon>Cyanophyceae</taxon>
        <taxon>Nostocales</taxon>
        <taxon>Aphanizomenonaceae</taxon>
        <taxon>Aphanizomenon</taxon>
    </lineage>
</organism>
<dbReference type="SUPFAM" id="SSF55874">
    <property type="entry name" value="ATPase domain of HSP90 chaperone/DNA topoisomerase II/histidine kinase"/>
    <property type="match status" value="1"/>
</dbReference>
<dbReference type="AlphaFoldDB" id="A0A1B7VY37"/>
<protein>
    <submittedName>
        <fullName evidence="1">Uncharacterized protein</fullName>
    </submittedName>
</protein>
<name>A0A1B7VY37_APHFL</name>
<dbReference type="STRING" id="1803587.GCA_001593825_00641"/>
<dbReference type="Proteomes" id="UP000092382">
    <property type="component" value="Unassembled WGS sequence"/>
</dbReference>
<comment type="caution">
    <text evidence="1">The sequence shown here is derived from an EMBL/GenBank/DDBJ whole genome shotgun (WGS) entry which is preliminary data.</text>
</comment>
<evidence type="ECO:0000313" key="2">
    <source>
        <dbReference type="Proteomes" id="UP000092382"/>
    </source>
</evidence>
<accession>A0A1B7VY37</accession>
<dbReference type="EMBL" id="LJOY01000020">
    <property type="protein sequence ID" value="OBQ25882.1"/>
    <property type="molecule type" value="Genomic_DNA"/>
</dbReference>
<gene>
    <name evidence="1" type="ORF">AN481_08115</name>
</gene>
<evidence type="ECO:0000313" key="1">
    <source>
        <dbReference type="EMBL" id="OBQ25882.1"/>
    </source>
</evidence>